<evidence type="ECO:0000259" key="3">
    <source>
        <dbReference type="Pfam" id="PF21376"/>
    </source>
</evidence>
<reference evidence="4" key="1">
    <citation type="submission" date="2025-08" db="UniProtKB">
        <authorList>
            <consortium name="Ensembl"/>
        </authorList>
    </citation>
    <scope>IDENTIFICATION</scope>
</reference>
<dbReference type="GO" id="GO:0019894">
    <property type="term" value="F:kinesin binding"/>
    <property type="evidence" value="ECO:0007669"/>
    <property type="project" value="TreeGrafter"/>
</dbReference>
<comment type="similarity">
    <text evidence="1">Belongs to the ClpA/ClpB family. Torsin subfamily.</text>
</comment>
<dbReference type="InterPro" id="IPR010448">
    <property type="entry name" value="Torsin"/>
</dbReference>
<dbReference type="InterPro" id="IPR049337">
    <property type="entry name" value="TOR1A_C"/>
</dbReference>
<evidence type="ECO:0000256" key="2">
    <source>
        <dbReference type="SAM" id="SignalP"/>
    </source>
</evidence>
<organism evidence="4 5">
    <name type="scientific">Cyprinus carpio</name>
    <name type="common">Common carp</name>
    <dbReference type="NCBI Taxonomy" id="7962"/>
    <lineage>
        <taxon>Eukaryota</taxon>
        <taxon>Metazoa</taxon>
        <taxon>Chordata</taxon>
        <taxon>Craniata</taxon>
        <taxon>Vertebrata</taxon>
        <taxon>Euteleostomi</taxon>
        <taxon>Actinopterygii</taxon>
        <taxon>Neopterygii</taxon>
        <taxon>Teleostei</taxon>
        <taxon>Ostariophysi</taxon>
        <taxon>Cypriniformes</taxon>
        <taxon>Cyprinidae</taxon>
        <taxon>Cyprininae</taxon>
        <taxon>Cyprinus</taxon>
    </lineage>
</organism>
<evidence type="ECO:0000256" key="1">
    <source>
        <dbReference type="ARBA" id="ARBA00006235"/>
    </source>
</evidence>
<dbReference type="Pfam" id="PF21376">
    <property type="entry name" value="TOR1A_C"/>
    <property type="match status" value="1"/>
</dbReference>
<dbReference type="AlphaFoldDB" id="A0A8C1V3T5"/>
<evidence type="ECO:0000313" key="5">
    <source>
        <dbReference type="Proteomes" id="UP000694700"/>
    </source>
</evidence>
<dbReference type="SUPFAM" id="SSF52540">
    <property type="entry name" value="P-loop containing nucleoside triphosphate hydrolases"/>
    <property type="match status" value="1"/>
</dbReference>
<keyword evidence="2" id="KW-0732">Signal</keyword>
<dbReference type="InterPro" id="IPR027417">
    <property type="entry name" value="P-loop_NTPase"/>
</dbReference>
<feature type="chain" id="PRO_5034566095" description="Torsin-1A C-terminal domain-containing protein" evidence="2">
    <location>
        <begin position="22"/>
        <end position="299"/>
    </location>
</feature>
<sequence>TMKVHLLIVLLLVSNITLSSGVLDFFAAAASYVIHKFLEQDDLLPFDFKDSLFGQHIVSDVVLKAVKSFMTDSNPNKPLVLSFHGTAGVGKNHVAKIIARNVYKKGDQSKHVHIYISEHHFPHRNKLDLYSEQLKQWIHGNVSSFPHSMFIFDEMDKMQPQLIDVIKPFLDYEANVDGVSFRNAIFIFLSNAGGNVIAEVALDFWREGKDREELWMNSGFLHSSIIDHHLVDHYIPFLPLELKHVRQCVMTEMHHLNMIQDYDLADEVARDLPFFPAEEKIFAVKGCKSVRQKLVLYAD</sequence>
<dbReference type="Proteomes" id="UP000694700">
    <property type="component" value="Unplaced"/>
</dbReference>
<protein>
    <recommendedName>
        <fullName evidence="3">Torsin-1A C-terminal domain-containing protein</fullName>
    </recommendedName>
</protein>
<feature type="domain" description="Torsin-1A C-terminal" evidence="3">
    <location>
        <begin position="240"/>
        <end position="297"/>
    </location>
</feature>
<dbReference type="Ensembl" id="ENSCCRT00015047783.1">
    <property type="protein sequence ID" value="ENSCCRP00015046233.1"/>
    <property type="gene ID" value="ENSCCRG00015019148.1"/>
</dbReference>
<dbReference type="GO" id="GO:0005788">
    <property type="term" value="C:endoplasmic reticulum lumen"/>
    <property type="evidence" value="ECO:0007669"/>
    <property type="project" value="TreeGrafter"/>
</dbReference>
<dbReference type="PRINTS" id="PR00300">
    <property type="entry name" value="CLPPROTEASEA"/>
</dbReference>
<dbReference type="Gene3D" id="3.40.50.300">
    <property type="entry name" value="P-loop containing nucleotide triphosphate hydrolases"/>
    <property type="match status" value="1"/>
</dbReference>
<dbReference type="GO" id="GO:0005524">
    <property type="term" value="F:ATP binding"/>
    <property type="evidence" value="ECO:0007669"/>
    <property type="project" value="InterPro"/>
</dbReference>
<proteinExistence type="inferred from homology"/>
<dbReference type="GO" id="GO:0071763">
    <property type="term" value="P:nuclear membrane organization"/>
    <property type="evidence" value="ECO:0007669"/>
    <property type="project" value="TreeGrafter"/>
</dbReference>
<dbReference type="Pfam" id="PF06309">
    <property type="entry name" value="Torsin"/>
    <property type="match status" value="1"/>
</dbReference>
<dbReference type="InterPro" id="IPR001270">
    <property type="entry name" value="ClpA/B"/>
</dbReference>
<dbReference type="PANTHER" id="PTHR10760">
    <property type="entry name" value="TORSIN"/>
    <property type="match status" value="1"/>
</dbReference>
<dbReference type="PANTHER" id="PTHR10760:SF14">
    <property type="entry name" value="TORSIN-1B"/>
    <property type="match status" value="1"/>
</dbReference>
<name>A0A8C1V3T5_CYPCA</name>
<evidence type="ECO:0000313" key="4">
    <source>
        <dbReference type="Ensembl" id="ENSCCRP00015046233.1"/>
    </source>
</evidence>
<dbReference type="GO" id="GO:0005635">
    <property type="term" value="C:nuclear envelope"/>
    <property type="evidence" value="ECO:0007669"/>
    <property type="project" value="TreeGrafter"/>
</dbReference>
<dbReference type="GO" id="GO:0016887">
    <property type="term" value="F:ATP hydrolysis activity"/>
    <property type="evidence" value="ECO:0007669"/>
    <property type="project" value="InterPro"/>
</dbReference>
<feature type="signal peptide" evidence="2">
    <location>
        <begin position="1"/>
        <end position="21"/>
    </location>
</feature>
<dbReference type="GO" id="GO:0034504">
    <property type="term" value="P:protein localization to nucleus"/>
    <property type="evidence" value="ECO:0007669"/>
    <property type="project" value="TreeGrafter"/>
</dbReference>
<accession>A0A8C1V3T5</accession>